<feature type="domain" description="N-acetyltransferase" evidence="1">
    <location>
        <begin position="3"/>
        <end position="191"/>
    </location>
</feature>
<dbReference type="InterPro" id="IPR016181">
    <property type="entry name" value="Acyl_CoA_acyltransferase"/>
</dbReference>
<accession>A0A9D1YQF0</accession>
<dbReference type="InterPro" id="IPR000182">
    <property type="entry name" value="GNAT_dom"/>
</dbReference>
<keyword evidence="2" id="KW-0808">Transferase</keyword>
<dbReference type="GO" id="GO:0016747">
    <property type="term" value="F:acyltransferase activity, transferring groups other than amino-acyl groups"/>
    <property type="evidence" value="ECO:0007669"/>
    <property type="project" value="InterPro"/>
</dbReference>
<name>A0A9D1YQF0_9FIRM</name>
<dbReference type="CDD" id="cd04301">
    <property type="entry name" value="NAT_SF"/>
    <property type="match status" value="1"/>
</dbReference>
<sequence length="191" mass="21337">MEFDIRKCGRKDIDTIIALIRTVVELLEQKEWFAADNDEYTRKMLAEGRGTAWMAVERESGRPAGVFLTAIPLPSGKAVPGPDSGPDANTPEDYEENLGRDIGLPESELGKVAHMDSAAVLPAFRGFHLQRRLMEAAEEELQKEGFRYLCCTVHPNNKSSLRSVLSQGYRIAKTCKKYGGSPRHILVKELF</sequence>
<gene>
    <name evidence="2" type="ORF">H9831_07625</name>
</gene>
<dbReference type="EMBL" id="DXDD01000095">
    <property type="protein sequence ID" value="HIY60528.1"/>
    <property type="molecule type" value="Genomic_DNA"/>
</dbReference>
<protein>
    <submittedName>
        <fullName evidence="2">GNAT family N-acetyltransferase</fullName>
        <ecNumber evidence="2">2.3.1.-</ecNumber>
    </submittedName>
</protein>
<organism evidence="2 3">
    <name type="scientific">Candidatus Eisenbergiella pullistercoris</name>
    <dbReference type="NCBI Taxonomy" id="2838555"/>
    <lineage>
        <taxon>Bacteria</taxon>
        <taxon>Bacillati</taxon>
        <taxon>Bacillota</taxon>
        <taxon>Clostridia</taxon>
        <taxon>Lachnospirales</taxon>
        <taxon>Lachnospiraceae</taxon>
        <taxon>Eisenbergiella</taxon>
    </lineage>
</organism>
<evidence type="ECO:0000259" key="1">
    <source>
        <dbReference type="PROSITE" id="PS51186"/>
    </source>
</evidence>
<evidence type="ECO:0000313" key="3">
    <source>
        <dbReference type="Proteomes" id="UP000824007"/>
    </source>
</evidence>
<dbReference type="Pfam" id="PF00583">
    <property type="entry name" value="Acetyltransf_1"/>
    <property type="match status" value="1"/>
</dbReference>
<comment type="caution">
    <text evidence="2">The sequence shown here is derived from an EMBL/GenBank/DDBJ whole genome shotgun (WGS) entry which is preliminary data.</text>
</comment>
<reference evidence="2" key="1">
    <citation type="journal article" date="2021" name="PeerJ">
        <title>Extensive microbial diversity within the chicken gut microbiome revealed by metagenomics and culture.</title>
        <authorList>
            <person name="Gilroy R."/>
            <person name="Ravi A."/>
            <person name="Getino M."/>
            <person name="Pursley I."/>
            <person name="Horton D.L."/>
            <person name="Alikhan N.F."/>
            <person name="Baker D."/>
            <person name="Gharbi K."/>
            <person name="Hall N."/>
            <person name="Watson M."/>
            <person name="Adriaenssens E.M."/>
            <person name="Foster-Nyarko E."/>
            <person name="Jarju S."/>
            <person name="Secka A."/>
            <person name="Antonio M."/>
            <person name="Oren A."/>
            <person name="Chaudhuri R.R."/>
            <person name="La Ragione R."/>
            <person name="Hildebrand F."/>
            <person name="Pallen M.J."/>
        </authorList>
    </citation>
    <scope>NUCLEOTIDE SEQUENCE</scope>
    <source>
        <strain evidence="2">ChiSxjej3B15-24422</strain>
    </source>
</reference>
<reference evidence="2" key="2">
    <citation type="submission" date="2021-04" db="EMBL/GenBank/DDBJ databases">
        <authorList>
            <person name="Gilroy R."/>
        </authorList>
    </citation>
    <scope>NUCLEOTIDE SEQUENCE</scope>
    <source>
        <strain evidence="2">ChiSxjej3B15-24422</strain>
    </source>
</reference>
<proteinExistence type="predicted"/>
<dbReference type="PROSITE" id="PS51186">
    <property type="entry name" value="GNAT"/>
    <property type="match status" value="1"/>
</dbReference>
<dbReference type="Proteomes" id="UP000824007">
    <property type="component" value="Unassembled WGS sequence"/>
</dbReference>
<evidence type="ECO:0000313" key="2">
    <source>
        <dbReference type="EMBL" id="HIY60528.1"/>
    </source>
</evidence>
<keyword evidence="2" id="KW-0012">Acyltransferase</keyword>
<dbReference type="AlphaFoldDB" id="A0A9D1YQF0"/>
<dbReference type="Gene3D" id="3.40.630.30">
    <property type="match status" value="1"/>
</dbReference>
<dbReference type="SUPFAM" id="SSF55729">
    <property type="entry name" value="Acyl-CoA N-acyltransferases (Nat)"/>
    <property type="match status" value="1"/>
</dbReference>
<dbReference type="EC" id="2.3.1.-" evidence="2"/>